<name>A0A067CAR4_SAPPC</name>
<protein>
    <submittedName>
        <fullName evidence="1">Uncharacterized protein</fullName>
    </submittedName>
</protein>
<proteinExistence type="predicted"/>
<dbReference type="RefSeq" id="XP_012205380.1">
    <property type="nucleotide sequence ID" value="XM_012349990.1"/>
</dbReference>
<evidence type="ECO:0000313" key="1">
    <source>
        <dbReference type="EMBL" id="KDO23912.1"/>
    </source>
</evidence>
<dbReference type="Proteomes" id="UP000030745">
    <property type="component" value="Unassembled WGS sequence"/>
</dbReference>
<dbReference type="Gene3D" id="3.40.50.1820">
    <property type="entry name" value="alpha/beta hydrolase"/>
    <property type="match status" value="1"/>
</dbReference>
<dbReference type="OMA" id="FLKHATY"/>
<organism evidence="1 2">
    <name type="scientific">Saprolegnia parasitica (strain CBS 223.65)</name>
    <dbReference type="NCBI Taxonomy" id="695850"/>
    <lineage>
        <taxon>Eukaryota</taxon>
        <taxon>Sar</taxon>
        <taxon>Stramenopiles</taxon>
        <taxon>Oomycota</taxon>
        <taxon>Saprolegniomycetes</taxon>
        <taxon>Saprolegniales</taxon>
        <taxon>Saprolegniaceae</taxon>
        <taxon>Saprolegnia</taxon>
    </lineage>
</organism>
<dbReference type="PANTHER" id="PTHR33986">
    <property type="entry name" value="OS02G0535700 PROTEIN"/>
    <property type="match status" value="1"/>
</dbReference>
<dbReference type="SUPFAM" id="SSF53474">
    <property type="entry name" value="alpha/beta-Hydrolases"/>
    <property type="match status" value="1"/>
</dbReference>
<dbReference type="InterPro" id="IPR029058">
    <property type="entry name" value="AB_hydrolase_fold"/>
</dbReference>
<dbReference type="Pfam" id="PF06258">
    <property type="entry name" value="Mito_fiss_Elm1"/>
    <property type="match status" value="1"/>
</dbReference>
<accession>A0A067CAR4</accession>
<sequence length="466" mass="49675">MRQVLVLGNGAAGAEKQALALAAKLQAAIRSLDATQRVALTMARVPYTKAFVRVPPAAHVAAASLFQRHGLGYAPPLPTQHVPDMVVGCGRSTVALCAGLKRAHPSLFNIQIQHPRIDLAHFDAVLAPQHDFDAGAILPSHVYATPGTITDIDPDVLDAWEGTEPWTQWPGPAVALLVGGSCRGYTLTIDRAKALVAQLQAQWSPTTSLFATFSRRTPSSVQAYLHEALPLAFPRLVLYDSKGENPYVGFLKHATYIVTTPDSVSMTTEALCTQKPVFVFDADRCTLVALDLPGHGRMSADVVGSYYYIDTAAITDVVATALTLLPPARFLLAGHSKSAHYALHVVAQSDAVAGLALLNPMDLRVQSCNQPTFEFWFGVVNKMPSISEMAFAKFPVLVALMADDKVIEVEIGHELAAALGATHVTTFEKDGLTIAKTQVDGVAAALNAWASIIAETDSPDSAIVDA</sequence>
<dbReference type="KEGG" id="spar:SPRG_10057"/>
<evidence type="ECO:0000313" key="2">
    <source>
        <dbReference type="Proteomes" id="UP000030745"/>
    </source>
</evidence>
<reference evidence="1 2" key="1">
    <citation type="journal article" date="2013" name="PLoS Genet.">
        <title>Distinctive expansion of potential virulence genes in the genome of the oomycete fish pathogen Saprolegnia parasitica.</title>
        <authorList>
            <person name="Jiang R.H."/>
            <person name="de Bruijn I."/>
            <person name="Haas B.J."/>
            <person name="Belmonte R."/>
            <person name="Lobach L."/>
            <person name="Christie J."/>
            <person name="van den Ackerveken G."/>
            <person name="Bottin A."/>
            <person name="Bulone V."/>
            <person name="Diaz-Moreno S.M."/>
            <person name="Dumas B."/>
            <person name="Fan L."/>
            <person name="Gaulin E."/>
            <person name="Govers F."/>
            <person name="Grenville-Briggs L.J."/>
            <person name="Horner N.R."/>
            <person name="Levin J.Z."/>
            <person name="Mammella M."/>
            <person name="Meijer H.J."/>
            <person name="Morris P."/>
            <person name="Nusbaum C."/>
            <person name="Oome S."/>
            <person name="Phillips A.J."/>
            <person name="van Rooyen D."/>
            <person name="Rzeszutek E."/>
            <person name="Saraiva M."/>
            <person name="Secombes C.J."/>
            <person name="Seidl M.F."/>
            <person name="Snel B."/>
            <person name="Stassen J.H."/>
            <person name="Sykes S."/>
            <person name="Tripathy S."/>
            <person name="van den Berg H."/>
            <person name="Vega-Arreguin J.C."/>
            <person name="Wawra S."/>
            <person name="Young S.K."/>
            <person name="Zeng Q."/>
            <person name="Dieguez-Uribeondo J."/>
            <person name="Russ C."/>
            <person name="Tyler B.M."/>
            <person name="van West P."/>
        </authorList>
    </citation>
    <scope>NUCLEOTIDE SEQUENCE [LARGE SCALE GENOMIC DNA]</scope>
    <source>
        <strain evidence="1 2">CBS 223.65</strain>
    </source>
</reference>
<dbReference type="VEuPathDB" id="FungiDB:SPRG_10057"/>
<keyword evidence="2" id="KW-1185">Reference proteome</keyword>
<dbReference type="InterPro" id="IPR009367">
    <property type="entry name" value="Elm1-like"/>
</dbReference>
<dbReference type="EMBL" id="KK583248">
    <property type="protein sequence ID" value="KDO23912.1"/>
    <property type="molecule type" value="Genomic_DNA"/>
</dbReference>
<gene>
    <name evidence="1" type="ORF">SPRG_10057</name>
</gene>
<dbReference type="OrthoDB" id="1856981at2759"/>
<dbReference type="AlphaFoldDB" id="A0A067CAR4"/>
<dbReference type="PANTHER" id="PTHR33986:SF15">
    <property type="entry name" value="MITOCHONDRIAL FISSION PROTEIN ELM1"/>
    <property type="match status" value="1"/>
</dbReference>
<dbReference type="SUPFAM" id="SSF53756">
    <property type="entry name" value="UDP-Glycosyltransferase/glycogen phosphorylase"/>
    <property type="match status" value="1"/>
</dbReference>
<dbReference type="GeneID" id="24132189"/>